<evidence type="ECO:0000313" key="2">
    <source>
        <dbReference type="Proteomes" id="UP000250179"/>
    </source>
</evidence>
<dbReference type="KEGG" id="tprf:A3L09_04935"/>
<accession>A0A2Z2M861</accession>
<dbReference type="PANTHER" id="PTHR42280">
    <property type="entry name" value="CITG FAMILY PROTEIN"/>
    <property type="match status" value="1"/>
</dbReference>
<dbReference type="Pfam" id="PF01874">
    <property type="entry name" value="CitG"/>
    <property type="match status" value="1"/>
</dbReference>
<keyword evidence="1" id="KW-0808">Transferase</keyword>
<dbReference type="GeneID" id="33319735"/>
<protein>
    <submittedName>
        <fullName evidence="1">Apo-citrate lyase phosphoribosyl-dephospho-CoA transferase</fullName>
    </submittedName>
</protein>
<dbReference type="EMBL" id="CP014862">
    <property type="protein sequence ID" value="ASJ02650.1"/>
    <property type="molecule type" value="Genomic_DNA"/>
</dbReference>
<keyword evidence="2" id="KW-1185">Reference proteome</keyword>
<dbReference type="GO" id="GO:0016829">
    <property type="term" value="F:lyase activity"/>
    <property type="evidence" value="ECO:0007669"/>
    <property type="project" value="UniProtKB-KW"/>
</dbReference>
<reference evidence="1 2" key="1">
    <citation type="submission" date="2016-03" db="EMBL/GenBank/DDBJ databases">
        <title>Complete genome sequence of Thermococcus profundus strain DT5432.</title>
        <authorList>
            <person name="Oger P.M."/>
        </authorList>
    </citation>
    <scope>NUCLEOTIDE SEQUENCE [LARGE SCALE GENOMIC DNA]</scope>
    <source>
        <strain evidence="1 2">DT 5432</strain>
    </source>
</reference>
<proteinExistence type="predicted"/>
<dbReference type="Gene3D" id="1.10.4200.10">
    <property type="entry name" value="Triphosphoribosyl-dephospho-CoA protein"/>
    <property type="match status" value="1"/>
</dbReference>
<dbReference type="GO" id="GO:0046917">
    <property type="term" value="F:triphosphoribosyl-dephospho-CoA synthase activity"/>
    <property type="evidence" value="ECO:0007669"/>
    <property type="project" value="InterPro"/>
</dbReference>
<dbReference type="RefSeq" id="WP_088857909.1">
    <property type="nucleotide sequence ID" value="NZ_CP014862.1"/>
</dbReference>
<gene>
    <name evidence="1" type="ORF">A3L09_04935</name>
</gene>
<dbReference type="OrthoDB" id="85890at2157"/>
<evidence type="ECO:0000313" key="1">
    <source>
        <dbReference type="EMBL" id="ASJ02650.1"/>
    </source>
</evidence>
<dbReference type="Proteomes" id="UP000250179">
    <property type="component" value="Chromosome"/>
</dbReference>
<dbReference type="GO" id="GO:0005524">
    <property type="term" value="F:ATP binding"/>
    <property type="evidence" value="ECO:0007669"/>
    <property type="project" value="InterPro"/>
</dbReference>
<dbReference type="PANTHER" id="PTHR42280:SF1">
    <property type="entry name" value="CITG FAMILY PROTEIN"/>
    <property type="match status" value="1"/>
</dbReference>
<dbReference type="InterPro" id="IPR002736">
    <property type="entry name" value="CitG"/>
</dbReference>
<organism evidence="1 2">
    <name type="scientific">Thermococcus profundus</name>
    <dbReference type="NCBI Taxonomy" id="49899"/>
    <lineage>
        <taxon>Archaea</taxon>
        <taxon>Methanobacteriati</taxon>
        <taxon>Methanobacteriota</taxon>
        <taxon>Thermococci</taxon>
        <taxon>Thermococcales</taxon>
        <taxon>Thermococcaceae</taxon>
        <taxon>Thermococcus</taxon>
    </lineage>
</organism>
<name>A0A2Z2M861_THEPR</name>
<dbReference type="AlphaFoldDB" id="A0A2Z2M861"/>
<keyword evidence="1" id="KW-0456">Lyase</keyword>
<sequence length="305" mass="34054">MERWRIVKAFTLGPMLEAAIPKPGNVNRFADFEDLSLYHFLFGNTSVLPVYYEAIKTGELVRKGIIEPNEAGIGELIKRAVSESRKAQDANPNFGVITLSIPLMMGLAMARNIMEGPEKAAMLLRESTVRDTMELYRAIRIANPKGIPSGVKYDVYSDDSFRELFRDGIDLWALAEMSCERELIFCEWVNSYGLSYQTADRLVELLKEFPLEEAVVMGFIELMAEETDTLILRKAGAEEAERVKDAARKVLTGDMTVEELDTFLREKGDLRNPGSLADITAVSLSLLALSGLRVEMRGGKVFGVI</sequence>